<dbReference type="GO" id="GO:0006269">
    <property type="term" value="P:DNA replication, synthesis of primer"/>
    <property type="evidence" value="ECO:0007669"/>
    <property type="project" value="UniProtKB-UniRule"/>
</dbReference>
<gene>
    <name evidence="12" type="primary">dnaG</name>
    <name evidence="16" type="ORF">D3272_16335</name>
</gene>
<comment type="function">
    <text evidence="12">RNA polymerase that catalyzes the synthesis of short RNA molecules used as primers for DNA polymerase during DNA replication.</text>
</comment>
<dbReference type="GO" id="GO:0008270">
    <property type="term" value="F:zinc ion binding"/>
    <property type="evidence" value="ECO:0007669"/>
    <property type="project" value="UniProtKB-KW"/>
</dbReference>
<keyword evidence="8" id="KW-0862">Zinc</keyword>
<dbReference type="AlphaFoldDB" id="A0A4Q2RCW2"/>
<dbReference type="RefSeq" id="WP_129220278.1">
    <property type="nucleotide sequence ID" value="NZ_QYBC01000013.1"/>
</dbReference>
<dbReference type="Pfam" id="PF13662">
    <property type="entry name" value="Toprim_4"/>
    <property type="match status" value="1"/>
</dbReference>
<dbReference type="InterPro" id="IPR050219">
    <property type="entry name" value="DnaG_primase"/>
</dbReference>
<dbReference type="SUPFAM" id="SSF56731">
    <property type="entry name" value="DNA primase core"/>
    <property type="match status" value="1"/>
</dbReference>
<dbReference type="InterPro" id="IPR036977">
    <property type="entry name" value="DNA_primase_Znf_CHC2"/>
</dbReference>
<dbReference type="SMART" id="SM00493">
    <property type="entry name" value="TOPRIM"/>
    <property type="match status" value="1"/>
</dbReference>
<dbReference type="Proteomes" id="UP000289411">
    <property type="component" value="Unassembled WGS sequence"/>
</dbReference>
<dbReference type="HAMAP" id="MF_00974">
    <property type="entry name" value="DNA_primase_DnaG"/>
    <property type="match status" value="1"/>
</dbReference>
<dbReference type="SMART" id="SM00400">
    <property type="entry name" value="ZnF_CHCC"/>
    <property type="match status" value="1"/>
</dbReference>
<evidence type="ECO:0000256" key="10">
    <source>
        <dbReference type="ARBA" id="ARBA00023125"/>
    </source>
</evidence>
<dbReference type="SUPFAM" id="SSF57783">
    <property type="entry name" value="Zinc beta-ribbon"/>
    <property type="match status" value="1"/>
</dbReference>
<dbReference type="InterPro" id="IPR002694">
    <property type="entry name" value="Znf_CHC2"/>
</dbReference>
<evidence type="ECO:0000256" key="1">
    <source>
        <dbReference type="ARBA" id="ARBA00022478"/>
    </source>
</evidence>
<evidence type="ECO:0000256" key="13">
    <source>
        <dbReference type="SAM" id="Coils"/>
    </source>
</evidence>
<evidence type="ECO:0000313" key="16">
    <source>
        <dbReference type="EMBL" id="RYB03709.1"/>
    </source>
</evidence>
<dbReference type="GO" id="GO:0003677">
    <property type="term" value="F:DNA binding"/>
    <property type="evidence" value="ECO:0007669"/>
    <property type="project" value="UniProtKB-KW"/>
</dbReference>
<dbReference type="NCBIfam" id="TIGR01391">
    <property type="entry name" value="dnaG"/>
    <property type="match status" value="1"/>
</dbReference>
<dbReference type="PROSITE" id="PS50880">
    <property type="entry name" value="TOPRIM"/>
    <property type="match status" value="1"/>
</dbReference>
<comment type="catalytic activity">
    <reaction evidence="12">
        <text>ssDNA + n NTP = ssDNA/pppN(pN)n-1 hybrid + (n-1) diphosphate.</text>
        <dbReference type="EC" id="2.7.7.101"/>
    </reaction>
</comment>
<evidence type="ECO:0000256" key="9">
    <source>
        <dbReference type="ARBA" id="ARBA00022842"/>
    </source>
</evidence>
<dbReference type="OrthoDB" id="9803773at2"/>
<evidence type="ECO:0000256" key="11">
    <source>
        <dbReference type="ARBA" id="ARBA00023163"/>
    </source>
</evidence>
<keyword evidence="11 12" id="KW-0804">Transcription</keyword>
<evidence type="ECO:0000259" key="15">
    <source>
        <dbReference type="PROSITE" id="PS50880"/>
    </source>
</evidence>
<keyword evidence="5 12" id="KW-0235">DNA replication</keyword>
<feature type="region of interest" description="Disordered" evidence="14">
    <location>
        <begin position="419"/>
        <end position="461"/>
    </location>
</feature>
<keyword evidence="7" id="KW-0863">Zinc-finger</keyword>
<keyword evidence="9" id="KW-0460">Magnesium</keyword>
<keyword evidence="2 12" id="KW-0639">Primosome</keyword>
<keyword evidence="13" id="KW-0175">Coiled coil</keyword>
<reference evidence="16 17" key="2">
    <citation type="submission" date="2019-02" db="EMBL/GenBank/DDBJ databases">
        <title>'Lichenibacterium ramalinii' gen. nov. sp. nov., 'Lichenibacterium minor' gen. nov. sp. nov.</title>
        <authorList>
            <person name="Pankratov T."/>
        </authorList>
    </citation>
    <scope>NUCLEOTIDE SEQUENCE [LARGE SCALE GENOMIC DNA]</scope>
    <source>
        <strain evidence="16 17">RmlP001</strain>
    </source>
</reference>
<evidence type="ECO:0000256" key="2">
    <source>
        <dbReference type="ARBA" id="ARBA00022515"/>
    </source>
</evidence>
<evidence type="ECO:0000256" key="3">
    <source>
        <dbReference type="ARBA" id="ARBA00022679"/>
    </source>
</evidence>
<dbReference type="Pfam" id="PF01807">
    <property type="entry name" value="Zn_ribbon_DnaG"/>
    <property type="match status" value="1"/>
</dbReference>
<dbReference type="Pfam" id="PF10410">
    <property type="entry name" value="DnaB_bind"/>
    <property type="match status" value="1"/>
</dbReference>
<comment type="similarity">
    <text evidence="12">Belongs to the DnaG primase family.</text>
</comment>
<comment type="caution">
    <text evidence="12">Lacks conserved residue(s) required for the propagation of feature annotation.</text>
</comment>
<comment type="subunit">
    <text evidence="12">Monomer. Interacts with DnaB.</text>
</comment>
<protein>
    <recommendedName>
        <fullName evidence="12">DNA primase</fullName>
        <ecNumber evidence="12">2.7.7.101</ecNumber>
    </recommendedName>
</protein>
<evidence type="ECO:0000256" key="5">
    <source>
        <dbReference type="ARBA" id="ARBA00022705"/>
    </source>
</evidence>
<evidence type="ECO:0000256" key="8">
    <source>
        <dbReference type="ARBA" id="ARBA00022833"/>
    </source>
</evidence>
<dbReference type="PANTHER" id="PTHR30313:SF2">
    <property type="entry name" value="DNA PRIMASE"/>
    <property type="match status" value="1"/>
</dbReference>
<keyword evidence="6" id="KW-0479">Metal-binding</keyword>
<evidence type="ECO:0000256" key="4">
    <source>
        <dbReference type="ARBA" id="ARBA00022695"/>
    </source>
</evidence>
<dbReference type="InterPro" id="IPR006171">
    <property type="entry name" value="TOPRIM_dom"/>
</dbReference>
<sequence length="646" mass="70003">MRFTPEFLEEIKTRVNVSDVVGRRVRLKKEGREWRGLSPFNAERTPSFFVNDAKMAWFDFSSGRNGNIFDFVMATDGLSFPEAVEALAGEAGLDLPKATPDSVEREKKRAGLVEVLEMAAQFFTATLKGSGGARGRDYVASRGIAPAVQAEFRLGYAPAERYALRDHLAGRGASPEVMMEAGLLNHGEGIAVPYDKFRDRVIFPIQDRSGRVIAFGGRALEAGVPAKYLNSPETPLFHKGKLLYNHHRARKPAQDRGAVVSVEGYIDVIAMTAAGFPNVVAGLGTALTLDQCELLWRMSPEPILCFDGDGAGRRAAAKALDTALPAITPEKTLRFAFLPDGQDPDDLAKSGGETAIAAVLAGARPLVDVLWGREVEAHPLDTPERRAGLKRRLADLALQIGDETLRRYYQQELYGRLDALTGPARRGPASGPGPRAQRPPFQANGARPRFGAPPPLRGYRGSAPAHLGAGFALPAQAGPGGFARRDVEILSIVMNHPALLDRYAEDLAHLALDNPDMARLRDTMVGLLDDHVPDHEGFKAALDARGAGDLRRRVQAVADRAPLWSTDPSAAIEDAELSLRQAMALHRRARELHRDLQEARDALARDPSEARLAELRDIQTSLSAVEGTEAMVDGYGTLSGHNPSGD</sequence>
<dbReference type="Gene3D" id="3.40.1360.10">
    <property type="match status" value="1"/>
</dbReference>
<dbReference type="InterPro" id="IPR034151">
    <property type="entry name" value="TOPRIM_DnaG_bac"/>
</dbReference>
<reference evidence="16 17" key="1">
    <citation type="submission" date="2018-09" db="EMBL/GenBank/DDBJ databases">
        <authorList>
            <person name="Grouzdev D.S."/>
            <person name="Krutkina M.S."/>
        </authorList>
    </citation>
    <scope>NUCLEOTIDE SEQUENCE [LARGE SCALE GENOMIC DNA]</scope>
    <source>
        <strain evidence="16 17">RmlP001</strain>
    </source>
</reference>
<feature type="compositionally biased region" description="Low complexity" evidence="14">
    <location>
        <begin position="422"/>
        <end position="440"/>
    </location>
</feature>
<dbReference type="GO" id="GO:0000428">
    <property type="term" value="C:DNA-directed RNA polymerase complex"/>
    <property type="evidence" value="ECO:0007669"/>
    <property type="project" value="UniProtKB-KW"/>
</dbReference>
<evidence type="ECO:0000256" key="6">
    <source>
        <dbReference type="ARBA" id="ARBA00022723"/>
    </source>
</evidence>
<keyword evidence="4 12" id="KW-0548">Nucleotidyltransferase</keyword>
<dbReference type="EMBL" id="QYBC01000013">
    <property type="protein sequence ID" value="RYB03709.1"/>
    <property type="molecule type" value="Genomic_DNA"/>
</dbReference>
<feature type="coiled-coil region" evidence="13">
    <location>
        <begin position="572"/>
        <end position="606"/>
    </location>
</feature>
<dbReference type="InterPro" id="IPR030846">
    <property type="entry name" value="DnaG_bac"/>
</dbReference>
<evidence type="ECO:0000313" key="17">
    <source>
        <dbReference type="Proteomes" id="UP000289411"/>
    </source>
</evidence>
<dbReference type="FunFam" id="3.40.1360.10:FF:000002">
    <property type="entry name" value="DNA primase"/>
    <property type="match status" value="1"/>
</dbReference>
<evidence type="ECO:0000256" key="14">
    <source>
        <dbReference type="SAM" id="MobiDB-lite"/>
    </source>
</evidence>
<proteinExistence type="inferred from homology"/>
<keyword evidence="10 12" id="KW-0238">DNA-binding</keyword>
<dbReference type="InterPro" id="IPR013264">
    <property type="entry name" value="DNAG_N"/>
</dbReference>
<dbReference type="InterPro" id="IPR037068">
    <property type="entry name" value="DNA_primase_core_N_sf"/>
</dbReference>
<dbReference type="InterPro" id="IPR006295">
    <property type="entry name" value="DNA_primase_DnaG"/>
</dbReference>
<dbReference type="Pfam" id="PF08275">
    <property type="entry name" value="DNAG_N"/>
    <property type="match status" value="1"/>
</dbReference>
<keyword evidence="3 12" id="KW-0808">Transferase</keyword>
<dbReference type="GO" id="GO:0005737">
    <property type="term" value="C:cytoplasm"/>
    <property type="evidence" value="ECO:0007669"/>
    <property type="project" value="TreeGrafter"/>
</dbReference>
<dbReference type="Gene3D" id="3.90.580.10">
    <property type="entry name" value="Zinc finger, CHC2-type domain"/>
    <property type="match status" value="1"/>
</dbReference>
<dbReference type="InterPro" id="IPR019475">
    <property type="entry name" value="DNA_primase_DnaB-bd"/>
</dbReference>
<keyword evidence="17" id="KW-1185">Reference proteome</keyword>
<dbReference type="EC" id="2.7.7.101" evidence="12"/>
<dbReference type="Gene3D" id="3.90.980.10">
    <property type="entry name" value="DNA primase, catalytic core, N-terminal domain"/>
    <property type="match status" value="1"/>
</dbReference>
<dbReference type="GO" id="GO:1990077">
    <property type="term" value="C:primosome complex"/>
    <property type="evidence" value="ECO:0007669"/>
    <property type="project" value="UniProtKB-KW"/>
</dbReference>
<feature type="domain" description="Toprim" evidence="15">
    <location>
        <begin position="257"/>
        <end position="339"/>
    </location>
</feature>
<evidence type="ECO:0000256" key="7">
    <source>
        <dbReference type="ARBA" id="ARBA00022771"/>
    </source>
</evidence>
<comment type="caution">
    <text evidence="16">The sequence shown here is derived from an EMBL/GenBank/DDBJ whole genome shotgun (WGS) entry which is preliminary data.</text>
</comment>
<dbReference type="GO" id="GO:0003899">
    <property type="term" value="F:DNA-directed RNA polymerase activity"/>
    <property type="evidence" value="ECO:0007669"/>
    <property type="project" value="UniProtKB-UniRule"/>
</dbReference>
<organism evidence="16 17">
    <name type="scientific">Lichenibacterium ramalinae</name>
    <dbReference type="NCBI Taxonomy" id="2316527"/>
    <lineage>
        <taxon>Bacteria</taxon>
        <taxon>Pseudomonadati</taxon>
        <taxon>Pseudomonadota</taxon>
        <taxon>Alphaproteobacteria</taxon>
        <taxon>Hyphomicrobiales</taxon>
        <taxon>Lichenihabitantaceae</taxon>
        <taxon>Lichenibacterium</taxon>
    </lineage>
</organism>
<name>A0A4Q2RCW2_9HYPH</name>
<dbReference type="PANTHER" id="PTHR30313">
    <property type="entry name" value="DNA PRIMASE"/>
    <property type="match status" value="1"/>
</dbReference>
<dbReference type="CDD" id="cd03364">
    <property type="entry name" value="TOPRIM_DnaG_primases"/>
    <property type="match status" value="1"/>
</dbReference>
<keyword evidence="1 12" id="KW-0240">DNA-directed RNA polymerase</keyword>
<evidence type="ECO:0000256" key="12">
    <source>
        <dbReference type="HAMAP-Rule" id="MF_00974"/>
    </source>
</evidence>
<accession>A0A4Q2RCW2</accession>